<dbReference type="Pfam" id="PF08797">
    <property type="entry name" value="HIRAN"/>
    <property type="match status" value="1"/>
</dbReference>
<organism evidence="4 5">
    <name type="scientific">Mytilus galloprovincialis</name>
    <name type="common">Mediterranean mussel</name>
    <dbReference type="NCBI Taxonomy" id="29158"/>
    <lineage>
        <taxon>Eukaryota</taxon>
        <taxon>Metazoa</taxon>
        <taxon>Spiralia</taxon>
        <taxon>Lophotrochozoa</taxon>
        <taxon>Mollusca</taxon>
        <taxon>Bivalvia</taxon>
        <taxon>Autobranchia</taxon>
        <taxon>Pteriomorphia</taxon>
        <taxon>Mytilida</taxon>
        <taxon>Mytiloidea</taxon>
        <taxon>Mytilidae</taxon>
        <taxon>Mytilinae</taxon>
        <taxon>Mytilus</taxon>
    </lineage>
</organism>
<dbReference type="GO" id="GO:0008270">
    <property type="term" value="F:zinc ion binding"/>
    <property type="evidence" value="ECO:0007669"/>
    <property type="project" value="InterPro"/>
</dbReference>
<sequence length="340" mass="37522">MLIDSALKNDVILLCLPSKTTHILQPLDVAVYKNMKIETAKQVSNAKMLKSDLWVSKKNVSSIFKKVGADGILSPIIHTTSEATQSSNEIEPSSTTICPPELALSAIESALTPRKKRKYENAFSSNTMVKGDVVFHTWKNLKISCTMSSSSSDSTLPINVSNESINSMSSSSLNHDVQPSYCPEPSSHPLVKAGLIPDDLVSVLVVPKTKEDTKMNHFTIRPLLAVGMHHYGRRELSVGSNYHLEAEPLNKYDSNAVAIYDGSRKVGNFKKEYAEVISSVMKLNLAKSRYVIRPIESSEVKSRKTGPQQLYHLTFKGEDNSEDEIRTVVKSHQCVSIIAS</sequence>
<protein>
    <recommendedName>
        <fullName evidence="3">HIRAN domain-containing protein</fullName>
    </recommendedName>
</protein>
<accession>A0A8B6F4B9</accession>
<feature type="domain" description="HIRAN" evidence="3">
    <location>
        <begin position="220"/>
        <end position="317"/>
    </location>
</feature>
<evidence type="ECO:0000259" key="3">
    <source>
        <dbReference type="SMART" id="SM00910"/>
    </source>
</evidence>
<dbReference type="InterPro" id="IPR004875">
    <property type="entry name" value="DDE_SF_endonuclease_dom"/>
</dbReference>
<keyword evidence="5" id="KW-1185">Reference proteome</keyword>
<evidence type="ECO:0000313" key="5">
    <source>
        <dbReference type="Proteomes" id="UP000596742"/>
    </source>
</evidence>
<gene>
    <name evidence="4" type="ORF">MGAL_10B048261</name>
</gene>
<dbReference type="InterPro" id="IPR014905">
    <property type="entry name" value="HIRAN"/>
</dbReference>
<keyword evidence="1" id="KW-0479">Metal-binding</keyword>
<dbReference type="EMBL" id="UYJE01006106">
    <property type="protein sequence ID" value="VDI43002.1"/>
    <property type="molecule type" value="Genomic_DNA"/>
</dbReference>
<evidence type="ECO:0000256" key="2">
    <source>
        <dbReference type="ARBA" id="ARBA00022801"/>
    </source>
</evidence>
<evidence type="ECO:0000313" key="4">
    <source>
        <dbReference type="EMBL" id="VDI43002.1"/>
    </source>
</evidence>
<dbReference type="Gene3D" id="3.30.70.2330">
    <property type="match status" value="1"/>
</dbReference>
<dbReference type="Pfam" id="PF03184">
    <property type="entry name" value="DDE_1"/>
    <property type="match status" value="1"/>
</dbReference>
<reference evidence="4" key="1">
    <citation type="submission" date="2018-11" db="EMBL/GenBank/DDBJ databases">
        <authorList>
            <person name="Alioto T."/>
            <person name="Alioto T."/>
        </authorList>
    </citation>
    <scope>NUCLEOTIDE SEQUENCE</scope>
</reference>
<name>A0A8B6F4B9_MYTGA</name>
<proteinExistence type="predicted"/>
<keyword evidence="2" id="KW-0378">Hydrolase</keyword>
<dbReference type="GO" id="GO:0016818">
    <property type="term" value="F:hydrolase activity, acting on acid anhydrides, in phosphorus-containing anhydrides"/>
    <property type="evidence" value="ECO:0007669"/>
    <property type="project" value="InterPro"/>
</dbReference>
<comment type="caution">
    <text evidence="4">The sequence shown here is derived from an EMBL/GenBank/DDBJ whole genome shotgun (WGS) entry which is preliminary data.</text>
</comment>
<evidence type="ECO:0000256" key="1">
    <source>
        <dbReference type="ARBA" id="ARBA00022723"/>
    </source>
</evidence>
<dbReference type="Proteomes" id="UP000596742">
    <property type="component" value="Unassembled WGS sequence"/>
</dbReference>
<dbReference type="AlphaFoldDB" id="A0A8B6F4B9"/>
<dbReference type="GO" id="GO:0003676">
    <property type="term" value="F:nucleic acid binding"/>
    <property type="evidence" value="ECO:0007669"/>
    <property type="project" value="InterPro"/>
</dbReference>
<dbReference type="SMART" id="SM00910">
    <property type="entry name" value="HIRAN"/>
    <property type="match status" value="1"/>
</dbReference>